<gene>
    <name evidence="2" type="ORF">CF651_02670</name>
</gene>
<dbReference type="Gene3D" id="3.40.50.1110">
    <property type="entry name" value="SGNH hydrolase"/>
    <property type="match status" value="1"/>
</dbReference>
<accession>A0A229UY34</accession>
<name>A0A229UY34_9BACL</name>
<dbReference type="AlphaFoldDB" id="A0A229UY34"/>
<dbReference type="GO" id="GO:0004622">
    <property type="term" value="F:phosphatidylcholine lysophospholipase activity"/>
    <property type="evidence" value="ECO:0007669"/>
    <property type="project" value="TreeGrafter"/>
</dbReference>
<dbReference type="Pfam" id="PF13472">
    <property type="entry name" value="Lipase_GDSL_2"/>
    <property type="match status" value="1"/>
</dbReference>
<evidence type="ECO:0000313" key="3">
    <source>
        <dbReference type="Proteomes" id="UP000215509"/>
    </source>
</evidence>
<reference evidence="2 3" key="1">
    <citation type="submission" date="2017-07" db="EMBL/GenBank/DDBJ databases">
        <title>Genome sequencing and assembly of Paenibacillus rigui.</title>
        <authorList>
            <person name="Mayilraj S."/>
        </authorList>
    </citation>
    <scope>NUCLEOTIDE SEQUENCE [LARGE SCALE GENOMIC DNA]</scope>
    <source>
        <strain evidence="2 3">JCM 16352</strain>
    </source>
</reference>
<dbReference type="OrthoDB" id="252349at2"/>
<protein>
    <submittedName>
        <fullName evidence="2">Lipase</fullName>
    </submittedName>
</protein>
<dbReference type="RefSeq" id="WP_094013263.1">
    <property type="nucleotide sequence ID" value="NZ_NMQW01000002.1"/>
</dbReference>
<dbReference type="EMBL" id="NMQW01000002">
    <property type="protein sequence ID" value="OXM88015.1"/>
    <property type="molecule type" value="Genomic_DNA"/>
</dbReference>
<dbReference type="PANTHER" id="PTHR30383:SF27">
    <property type="entry name" value="SPORE GERMINATION LIPASE LIPC"/>
    <property type="match status" value="1"/>
</dbReference>
<comment type="caution">
    <text evidence="2">The sequence shown here is derived from an EMBL/GenBank/DDBJ whole genome shotgun (WGS) entry which is preliminary data.</text>
</comment>
<dbReference type="Proteomes" id="UP000215509">
    <property type="component" value="Unassembled WGS sequence"/>
</dbReference>
<sequence length="275" mass="30023">MLSTRFLWRTVGSAALLSTLLCGFGFVYGVNQIMFPKAVTPPADTAPPTEAAKPKESSLAAKDKIQIVALGDSLTAGTGDLSGRGYVGQVKEKLEKQWGKPVFIFNNFAIPGFKTSDVLADMDAKKDIGTALAQADLILLTIGGNDIFAGGQGVFSGEAGEGFNTTEAEQRVPAAMKRLEQILDRVAKQNPNAVICYVGLYHPFLDLDTKKEGSLVVQKWNAAAFEIANRYPNMVIVPTYDLFELNLNKYLYTDHFHPNQDGYERIAERIAQIVK</sequence>
<dbReference type="InterPro" id="IPR013830">
    <property type="entry name" value="SGNH_hydro"/>
</dbReference>
<dbReference type="InterPro" id="IPR036514">
    <property type="entry name" value="SGNH_hydro_sf"/>
</dbReference>
<dbReference type="PANTHER" id="PTHR30383">
    <property type="entry name" value="THIOESTERASE 1/PROTEASE 1/LYSOPHOSPHOLIPASE L1"/>
    <property type="match status" value="1"/>
</dbReference>
<feature type="domain" description="SGNH hydrolase-type esterase" evidence="1">
    <location>
        <begin position="69"/>
        <end position="265"/>
    </location>
</feature>
<evidence type="ECO:0000259" key="1">
    <source>
        <dbReference type="Pfam" id="PF13472"/>
    </source>
</evidence>
<keyword evidence="3" id="KW-1185">Reference proteome</keyword>
<dbReference type="InterPro" id="IPR051532">
    <property type="entry name" value="Ester_Hydrolysis_Enzymes"/>
</dbReference>
<evidence type="ECO:0000313" key="2">
    <source>
        <dbReference type="EMBL" id="OXM88015.1"/>
    </source>
</evidence>
<dbReference type="SUPFAM" id="SSF52266">
    <property type="entry name" value="SGNH hydrolase"/>
    <property type="match status" value="1"/>
</dbReference>
<organism evidence="2 3">
    <name type="scientific">Paenibacillus rigui</name>
    <dbReference type="NCBI Taxonomy" id="554312"/>
    <lineage>
        <taxon>Bacteria</taxon>
        <taxon>Bacillati</taxon>
        <taxon>Bacillota</taxon>
        <taxon>Bacilli</taxon>
        <taxon>Bacillales</taxon>
        <taxon>Paenibacillaceae</taxon>
        <taxon>Paenibacillus</taxon>
    </lineage>
</organism>
<proteinExistence type="predicted"/>